<dbReference type="InterPro" id="IPR028994">
    <property type="entry name" value="Integrin_alpha_N"/>
</dbReference>
<evidence type="ECO:0000256" key="2">
    <source>
        <dbReference type="SAM" id="MobiDB-lite"/>
    </source>
</evidence>
<dbReference type="InterPro" id="IPR013517">
    <property type="entry name" value="FG-GAP"/>
</dbReference>
<dbReference type="EMBL" id="AP025516">
    <property type="protein sequence ID" value="BDD85865.1"/>
    <property type="molecule type" value="Genomic_DNA"/>
</dbReference>
<evidence type="ECO:0000313" key="3">
    <source>
        <dbReference type="EMBL" id="BDD85865.1"/>
    </source>
</evidence>
<gene>
    <name evidence="3" type="ORF">DPPLL_02300</name>
</gene>
<dbReference type="Pfam" id="PF01839">
    <property type="entry name" value="FG-GAP"/>
    <property type="match status" value="1"/>
</dbReference>
<protein>
    <recommendedName>
        <fullName evidence="5">VCBS repeat-containing protein</fullName>
    </recommendedName>
</protein>
<keyword evidence="4" id="KW-1185">Reference proteome</keyword>
<evidence type="ECO:0000313" key="4">
    <source>
        <dbReference type="Proteomes" id="UP000830055"/>
    </source>
</evidence>
<accession>A0ABN6LZ34</accession>
<dbReference type="Proteomes" id="UP000830055">
    <property type="component" value="Chromosome"/>
</dbReference>
<keyword evidence="1" id="KW-0732">Signal</keyword>
<name>A0ABN6LZ34_9BACT</name>
<organism evidence="3 4">
    <name type="scientific">Desulfofustis limnaeus</name>
    <dbReference type="NCBI Taxonomy" id="2740163"/>
    <lineage>
        <taxon>Bacteria</taxon>
        <taxon>Pseudomonadati</taxon>
        <taxon>Thermodesulfobacteriota</taxon>
        <taxon>Desulfobulbia</taxon>
        <taxon>Desulfobulbales</taxon>
        <taxon>Desulfocapsaceae</taxon>
        <taxon>Desulfofustis</taxon>
    </lineage>
</organism>
<evidence type="ECO:0000256" key="1">
    <source>
        <dbReference type="ARBA" id="ARBA00022729"/>
    </source>
</evidence>
<evidence type="ECO:0008006" key="5">
    <source>
        <dbReference type="Google" id="ProtNLM"/>
    </source>
</evidence>
<proteinExistence type="predicted"/>
<dbReference type="SUPFAM" id="SSF69318">
    <property type="entry name" value="Integrin alpha N-terminal domain"/>
    <property type="match status" value="1"/>
</dbReference>
<feature type="region of interest" description="Disordered" evidence="2">
    <location>
        <begin position="135"/>
        <end position="154"/>
    </location>
</feature>
<sequence>MVLLLPFAATEAGPLHYLDDAVRQMLTSRLARQEAITVIAPVLDGTEQELINKQVLAGNHRQVLQRYQANWLATGAITSSGPDIRVDLQLYTSTADQPQELGFTVGEIDAVLPAVTALAGDIGIRLKAVAESSAAGEPATVRSPDAFQTPHPERDYKKGLYSGTTLFGEQDERFQSRGVRRSSPLPIDVESMALGDLDGDGVADLVVASRYKLLVFHFVEQRFQQVAEYEMPVTMKIHVINIARLENETSSLLFVSGDIGRSAASAIFSWDGSPALQPVHERLDWYIRPLSWPGKGVVLIGQRASSEAADLYLSPGVYQLQLDRQSGRLERTGRVPLPLGTNLFDFVFADFNGDNTIETALVDRQQRLLLYDQDQNLIWVSNANYGGSLNYFGPPLANDEEPGTFDSGRERDIPQLVYIPGRLDVTDITGDGLPEVVVVTNEVDIISKYLPNMRTFDGGSVACLSWQGGGLRELWRTNHIPGYVADYVFEPQAGPEVEGMTALNRLYVAQLPEKALWRRFLPGGDNTRILAYEMKMVQ</sequence>
<reference evidence="3 4" key="1">
    <citation type="submission" date="2022-01" db="EMBL/GenBank/DDBJ databases">
        <title>Desulfofustis limnae sp. nov., a novel mesophilic sulfate-reducing bacterium isolated from marsh soil.</title>
        <authorList>
            <person name="Watanabe M."/>
            <person name="Takahashi A."/>
            <person name="Kojima H."/>
            <person name="Fukui M."/>
        </authorList>
    </citation>
    <scope>NUCLEOTIDE SEQUENCE [LARGE SCALE GENOMIC DNA]</scope>
    <source>
        <strain evidence="3 4">PPLL</strain>
    </source>
</reference>